<dbReference type="SUPFAM" id="SSF142019">
    <property type="entry name" value="Nqo1 FMN-binding domain-like"/>
    <property type="match status" value="1"/>
</dbReference>
<dbReference type="Pfam" id="PF10589">
    <property type="entry name" value="NADH_4Fe-4S"/>
    <property type="match status" value="1"/>
</dbReference>
<dbReference type="SUPFAM" id="SSF140490">
    <property type="entry name" value="Nqo1C-terminal domain-like"/>
    <property type="match status" value="1"/>
</dbReference>
<evidence type="ECO:0000256" key="1">
    <source>
        <dbReference type="ARBA" id="ARBA00001917"/>
    </source>
</evidence>
<dbReference type="Gene3D" id="3.40.30.10">
    <property type="entry name" value="Glutaredoxin"/>
    <property type="match status" value="1"/>
</dbReference>
<accession>A0A2S6HIN7</accession>
<evidence type="ECO:0000256" key="8">
    <source>
        <dbReference type="ARBA" id="ARBA00023014"/>
    </source>
</evidence>
<dbReference type="Gene3D" id="3.40.50.11540">
    <property type="entry name" value="NADH-ubiquinone oxidoreductase 51kDa subunit"/>
    <property type="match status" value="1"/>
</dbReference>
<evidence type="ECO:0000256" key="3">
    <source>
        <dbReference type="ARBA" id="ARBA00007523"/>
    </source>
</evidence>
<dbReference type="GO" id="GO:0008137">
    <property type="term" value="F:NADH dehydrogenase (ubiquinone) activity"/>
    <property type="evidence" value="ECO:0007669"/>
    <property type="project" value="InterPro"/>
</dbReference>
<evidence type="ECO:0000256" key="7">
    <source>
        <dbReference type="ARBA" id="ARBA00023004"/>
    </source>
</evidence>
<reference evidence="13 14" key="1">
    <citation type="submission" date="2018-02" db="EMBL/GenBank/DDBJ databases">
        <title>Subsurface microbial communities from deep shales in Ohio and West Virginia, USA.</title>
        <authorList>
            <person name="Wrighton K."/>
        </authorList>
    </citation>
    <scope>NUCLEOTIDE SEQUENCE [LARGE SCALE GENOMIC DNA]</scope>
    <source>
        <strain evidence="13 14">OWC-DMM</strain>
    </source>
</reference>
<keyword evidence="5" id="KW-0004">4Fe-4S</keyword>
<dbReference type="InterPro" id="IPR041921">
    <property type="entry name" value="NuoE_N"/>
</dbReference>
<evidence type="ECO:0000256" key="11">
    <source>
        <dbReference type="SAM" id="MobiDB-lite"/>
    </source>
</evidence>
<dbReference type="PROSITE" id="PS00645">
    <property type="entry name" value="COMPLEX1_51K_2"/>
    <property type="match status" value="1"/>
</dbReference>
<evidence type="ECO:0000256" key="5">
    <source>
        <dbReference type="ARBA" id="ARBA00022485"/>
    </source>
</evidence>
<comment type="caution">
    <text evidence="13">The sequence shown here is derived from an EMBL/GenBank/DDBJ whole genome shotgun (WGS) entry which is preliminary data.</text>
</comment>
<comment type="cofactor">
    <cofactor evidence="2">
        <name>[4Fe-4S] cluster</name>
        <dbReference type="ChEBI" id="CHEBI:49883"/>
    </cofactor>
</comment>
<evidence type="ECO:0000256" key="4">
    <source>
        <dbReference type="ARBA" id="ARBA00019901"/>
    </source>
</evidence>
<dbReference type="Gene3D" id="1.10.10.1590">
    <property type="entry name" value="NADH-quinone oxidoreductase subunit E"/>
    <property type="match status" value="1"/>
</dbReference>
<dbReference type="InterPro" id="IPR036249">
    <property type="entry name" value="Thioredoxin-like_sf"/>
</dbReference>
<dbReference type="PROSITE" id="PS00644">
    <property type="entry name" value="COMPLEX1_51K_1"/>
    <property type="match status" value="1"/>
</dbReference>
<feature type="domain" description="NADH-ubiquinone oxidoreductase 51kDa subunit iron-sulphur binding" evidence="12">
    <location>
        <begin position="470"/>
        <end position="515"/>
    </location>
</feature>
<dbReference type="Pfam" id="PF01512">
    <property type="entry name" value="Complex1_51K"/>
    <property type="match status" value="1"/>
</dbReference>
<dbReference type="FunFam" id="3.40.50.11540:FF:000001">
    <property type="entry name" value="NADH dehydrogenase [ubiquinone] flavoprotein 1, mitochondrial"/>
    <property type="match status" value="1"/>
</dbReference>
<dbReference type="InterPro" id="IPR001949">
    <property type="entry name" value="NADH-UbQ_OxRdtase_51kDa_CS"/>
</dbReference>
<evidence type="ECO:0000259" key="12">
    <source>
        <dbReference type="SMART" id="SM00928"/>
    </source>
</evidence>
<evidence type="ECO:0000256" key="10">
    <source>
        <dbReference type="ARBA" id="ARBA00032787"/>
    </source>
</evidence>
<dbReference type="RefSeq" id="WP_104428028.1">
    <property type="nucleotide sequence ID" value="NZ_PTIZ01000002.1"/>
</dbReference>
<dbReference type="SUPFAM" id="SSF142984">
    <property type="entry name" value="Nqo1 middle domain-like"/>
    <property type="match status" value="1"/>
</dbReference>
<evidence type="ECO:0000256" key="2">
    <source>
        <dbReference type="ARBA" id="ARBA00001966"/>
    </source>
</evidence>
<dbReference type="SMART" id="SM00928">
    <property type="entry name" value="NADH_4Fe-4S"/>
    <property type="match status" value="1"/>
</dbReference>
<comment type="similarity">
    <text evidence="3">Belongs to the complex I 51 kDa subunit family.</text>
</comment>
<dbReference type="InterPro" id="IPR019575">
    <property type="entry name" value="Nuop51_4Fe4S-bd"/>
</dbReference>
<sequence>MRQFIQGIAENSHYQATHLLQILRRIQSRYHYIPEAAIEQLSGLLNIPRTQIIGVAEFYSFFHLVPRGQYELLISDSITDHMLGKKSLLDYLAKKLDVAVGEVREDGVVSLDNTSCTGMCDQGPAGLVNGLALTRLDQSGIDKIAELINQQKPLGEWPEELFQVDDNIYKSGLLLNQQIEQGAALRSAFKRGIKETLKEIDYSGLRGRGGAGFKTAIKWQFCSEEQQTERYVVCNADEGEPGTFKDRVLLNAYADQVFEGMTVCAAIIGAKQGFLYLRGEYLHLYDKLQSILAQRRQNSLLGNNILDTGLDFDIEICLGAGAYICGEESALIESLEGKAGIPRNRPPYPVTQGYLGKPTVVNNVETFLAAAGIAVNGSDWFANIGTEKSKGTKILSISGDCVRPGIYEYPFGTIIQTVLNDCGADDVLGVQVGGPSGTFISNQEFDRKLAFEDLATGGSFIIFNSSRNILDMVHNFAHFFAHESCGFCTPCRVGTSLLQKQIDKIVEGHGSAGDVVALEELCQLVKNYSHCGLGQTAANPILTTLERYPDLYQSRLKEISFEPGFDLDGALETARRMANRDDAGAHLAQTDASGSRPVASLPPSMAVGE</sequence>
<protein>
    <recommendedName>
        <fullName evidence="4">NADH-quinone oxidoreductase subunit F</fullName>
    </recommendedName>
    <alternativeName>
        <fullName evidence="9">NADH dehydrogenase I subunit F</fullName>
    </alternativeName>
    <alternativeName>
        <fullName evidence="10">NDH-1 subunit F</fullName>
    </alternativeName>
</protein>
<organism evidence="13 14">
    <name type="scientific">Methylobacter tundripaludum</name>
    <dbReference type="NCBI Taxonomy" id="173365"/>
    <lineage>
        <taxon>Bacteria</taxon>
        <taxon>Pseudomonadati</taxon>
        <taxon>Pseudomonadota</taxon>
        <taxon>Gammaproteobacteria</taxon>
        <taxon>Methylococcales</taxon>
        <taxon>Methylococcaceae</taxon>
        <taxon>Methylobacter</taxon>
    </lineage>
</organism>
<gene>
    <name evidence="13" type="ORF">B0F87_102464</name>
</gene>
<dbReference type="GO" id="GO:0046872">
    <property type="term" value="F:metal ion binding"/>
    <property type="evidence" value="ECO:0007669"/>
    <property type="project" value="UniProtKB-KW"/>
</dbReference>
<dbReference type="EMBL" id="PTIZ01000002">
    <property type="protein sequence ID" value="PPK77352.1"/>
    <property type="molecule type" value="Genomic_DNA"/>
</dbReference>
<comment type="cofactor">
    <cofactor evidence="1">
        <name>FMN</name>
        <dbReference type="ChEBI" id="CHEBI:58210"/>
    </cofactor>
</comment>
<dbReference type="GO" id="GO:0051539">
    <property type="term" value="F:4 iron, 4 sulfur cluster binding"/>
    <property type="evidence" value="ECO:0007669"/>
    <property type="project" value="UniProtKB-KW"/>
</dbReference>
<evidence type="ECO:0000313" key="13">
    <source>
        <dbReference type="EMBL" id="PPK77352.1"/>
    </source>
</evidence>
<dbReference type="Gene3D" id="1.20.1440.230">
    <property type="entry name" value="NADH-ubiquinone oxidoreductase 51kDa subunit, iron-sulphur binding domain"/>
    <property type="match status" value="1"/>
</dbReference>
<evidence type="ECO:0000256" key="6">
    <source>
        <dbReference type="ARBA" id="ARBA00022723"/>
    </source>
</evidence>
<dbReference type="Gene3D" id="3.10.20.600">
    <property type="match status" value="1"/>
</dbReference>
<name>A0A2S6HIN7_9GAMM</name>
<dbReference type="InterPro" id="IPR037225">
    <property type="entry name" value="Nuo51_FMN-bd_sf"/>
</dbReference>
<dbReference type="PANTHER" id="PTHR43578:SF3">
    <property type="entry name" value="NADH-QUINONE OXIDOREDUCTASE SUBUNIT F"/>
    <property type="match status" value="1"/>
</dbReference>
<keyword evidence="8" id="KW-0411">Iron-sulfur</keyword>
<dbReference type="SUPFAM" id="SSF52833">
    <property type="entry name" value="Thioredoxin-like"/>
    <property type="match status" value="1"/>
</dbReference>
<feature type="region of interest" description="Disordered" evidence="11">
    <location>
        <begin position="582"/>
        <end position="609"/>
    </location>
</feature>
<keyword evidence="6" id="KW-0479">Metal-binding</keyword>
<dbReference type="Proteomes" id="UP000240010">
    <property type="component" value="Unassembled WGS sequence"/>
</dbReference>
<dbReference type="AlphaFoldDB" id="A0A2S6HIN7"/>
<evidence type="ECO:0000256" key="9">
    <source>
        <dbReference type="ARBA" id="ARBA00031578"/>
    </source>
</evidence>
<evidence type="ECO:0000313" key="14">
    <source>
        <dbReference type="Proteomes" id="UP000240010"/>
    </source>
</evidence>
<dbReference type="InterPro" id="IPR011538">
    <property type="entry name" value="Nuo51_FMN-bd"/>
</dbReference>
<proteinExistence type="inferred from homology"/>
<keyword evidence="7" id="KW-0408">Iron</keyword>
<dbReference type="GO" id="GO:0010181">
    <property type="term" value="F:FMN binding"/>
    <property type="evidence" value="ECO:0007669"/>
    <property type="project" value="InterPro"/>
</dbReference>
<dbReference type="PANTHER" id="PTHR43578">
    <property type="entry name" value="NADH-QUINONE OXIDOREDUCTASE SUBUNIT F"/>
    <property type="match status" value="1"/>
</dbReference>
<dbReference type="Pfam" id="PF01257">
    <property type="entry name" value="2Fe-2S_thioredx"/>
    <property type="match status" value="1"/>
</dbReference>
<dbReference type="InterPro" id="IPR037207">
    <property type="entry name" value="Nuop51_4Fe4S-bd_sf"/>
</dbReference>